<evidence type="ECO:0000256" key="3">
    <source>
        <dbReference type="ARBA" id="ARBA00022692"/>
    </source>
</evidence>
<feature type="compositionally biased region" description="Basic and acidic residues" evidence="8">
    <location>
        <begin position="237"/>
        <end position="250"/>
    </location>
</feature>
<keyword evidence="6 9" id="KW-0472">Membrane</keyword>
<dbReference type="Pfam" id="PF03094">
    <property type="entry name" value="Mlo"/>
    <property type="match status" value="1"/>
</dbReference>
<feature type="compositionally biased region" description="Polar residues" evidence="8">
    <location>
        <begin position="188"/>
        <end position="200"/>
    </location>
</feature>
<evidence type="ECO:0000256" key="5">
    <source>
        <dbReference type="ARBA" id="ARBA00022989"/>
    </source>
</evidence>
<keyword evidence="7" id="KW-0568">Pathogenesis-related protein</keyword>
<evidence type="ECO:0000256" key="6">
    <source>
        <dbReference type="ARBA" id="ARBA00023136"/>
    </source>
</evidence>
<dbReference type="PANTHER" id="PTHR31942:SF82">
    <property type="entry name" value="MLO PROTEIN HOMOLOG 1"/>
    <property type="match status" value="1"/>
</dbReference>
<evidence type="ECO:0000256" key="7">
    <source>
        <dbReference type="ARBA" id="ARBA00023265"/>
    </source>
</evidence>
<accession>A0A8T2YXB0</accession>
<proteinExistence type="inferred from homology"/>
<protein>
    <recommendedName>
        <fullName evidence="12">MLO-like protein</fullName>
    </recommendedName>
</protein>
<keyword evidence="3 9" id="KW-0812">Transmembrane</keyword>
<dbReference type="GO" id="GO:0016020">
    <property type="term" value="C:membrane"/>
    <property type="evidence" value="ECO:0007669"/>
    <property type="project" value="UniProtKB-SubCell"/>
</dbReference>
<feature type="region of interest" description="Disordered" evidence="8">
    <location>
        <begin position="171"/>
        <end position="250"/>
    </location>
</feature>
<dbReference type="AlphaFoldDB" id="A0A8T2YXB0"/>
<comment type="caution">
    <text evidence="10">The sequence shown here is derived from an EMBL/GenBank/DDBJ whole genome shotgun (WGS) entry which is preliminary data.</text>
</comment>
<keyword evidence="5 9" id="KW-1133">Transmembrane helix</keyword>
<feature type="transmembrane region" description="Helical" evidence="9">
    <location>
        <begin position="121"/>
        <end position="141"/>
    </location>
</feature>
<dbReference type="InterPro" id="IPR004326">
    <property type="entry name" value="Mlo"/>
</dbReference>
<evidence type="ECO:0000256" key="2">
    <source>
        <dbReference type="ARBA" id="ARBA00006574"/>
    </source>
</evidence>
<evidence type="ECO:0008006" key="12">
    <source>
        <dbReference type="Google" id="ProtNLM"/>
    </source>
</evidence>
<feature type="non-terminal residue" evidence="10">
    <location>
        <position position="1"/>
    </location>
</feature>
<comment type="similarity">
    <text evidence="2">Belongs to the MLO family.</text>
</comment>
<dbReference type="GO" id="GO:0006952">
    <property type="term" value="P:defense response"/>
    <property type="evidence" value="ECO:0007669"/>
    <property type="project" value="UniProtKB-KW"/>
</dbReference>
<keyword evidence="11" id="KW-1185">Reference proteome</keyword>
<keyword evidence="4" id="KW-0611">Plant defense</keyword>
<feature type="transmembrane region" description="Helical" evidence="9">
    <location>
        <begin position="77"/>
        <end position="101"/>
    </location>
</feature>
<feature type="compositionally biased region" description="Polar residues" evidence="8">
    <location>
        <begin position="219"/>
        <end position="230"/>
    </location>
</feature>
<organism evidence="10 11">
    <name type="scientific">Populus deltoides</name>
    <name type="common">Eastern poplar</name>
    <name type="synonym">Eastern cottonwood</name>
    <dbReference type="NCBI Taxonomy" id="3696"/>
    <lineage>
        <taxon>Eukaryota</taxon>
        <taxon>Viridiplantae</taxon>
        <taxon>Streptophyta</taxon>
        <taxon>Embryophyta</taxon>
        <taxon>Tracheophyta</taxon>
        <taxon>Spermatophyta</taxon>
        <taxon>Magnoliopsida</taxon>
        <taxon>eudicotyledons</taxon>
        <taxon>Gunneridae</taxon>
        <taxon>Pentapetalae</taxon>
        <taxon>rosids</taxon>
        <taxon>fabids</taxon>
        <taxon>Malpighiales</taxon>
        <taxon>Salicaceae</taxon>
        <taxon>Saliceae</taxon>
        <taxon>Populus</taxon>
    </lineage>
</organism>
<evidence type="ECO:0000256" key="1">
    <source>
        <dbReference type="ARBA" id="ARBA00004141"/>
    </source>
</evidence>
<reference evidence="10" key="1">
    <citation type="journal article" date="2021" name="J. Hered.">
        <title>Genome Assembly of Salicaceae Populus deltoides (Eastern Cottonwood) I-69 Based on Nanopore Sequencing and Hi-C Technologies.</title>
        <authorList>
            <person name="Bai S."/>
            <person name="Wu H."/>
            <person name="Zhang J."/>
            <person name="Pan Z."/>
            <person name="Zhao W."/>
            <person name="Li Z."/>
            <person name="Tong C."/>
        </authorList>
    </citation>
    <scope>NUCLEOTIDE SEQUENCE</scope>
    <source>
        <tissue evidence="10">Leaf</tissue>
    </source>
</reference>
<evidence type="ECO:0000256" key="9">
    <source>
        <dbReference type="SAM" id="Phobius"/>
    </source>
</evidence>
<evidence type="ECO:0000256" key="8">
    <source>
        <dbReference type="SAM" id="MobiDB-lite"/>
    </source>
</evidence>
<name>A0A8T2YXB0_POPDE</name>
<gene>
    <name evidence="10" type="ORF">H0E87_011497</name>
</gene>
<dbReference type="EMBL" id="JACEGQ020000005">
    <property type="protein sequence ID" value="KAH8509767.1"/>
    <property type="molecule type" value="Genomic_DNA"/>
</dbReference>
<dbReference type="Proteomes" id="UP000807159">
    <property type="component" value="Chromosome 5"/>
</dbReference>
<sequence>MPLWIFAILFLLLNVYKWYTFTWLAVVPLVILLLVGAKLELVIMEMAQEAQDRSHVVREAPVVEPNNKYFWFNRPHWILLLIHYTLFQNAFEMAFFLWTWYEFGIKSCFHENLAVILTRVFLGLILQFVCSYITFPLYSLVTQMGSHMKKGIFEEQTAKALRKWQMAAKLRNKSRKTGGDQAGGSSLGFMSSEMTPSQGASPVHLLHKNRPSQPDVESVISSALSYTSDTDLSELDGSTHDKHESRKQDH</sequence>
<evidence type="ECO:0000313" key="10">
    <source>
        <dbReference type="EMBL" id="KAH8509767.1"/>
    </source>
</evidence>
<dbReference type="PANTHER" id="PTHR31942">
    <property type="entry name" value="MLO-LIKE PROTEIN 1"/>
    <property type="match status" value="1"/>
</dbReference>
<evidence type="ECO:0000256" key="4">
    <source>
        <dbReference type="ARBA" id="ARBA00022821"/>
    </source>
</evidence>
<evidence type="ECO:0000313" key="11">
    <source>
        <dbReference type="Proteomes" id="UP000807159"/>
    </source>
</evidence>
<comment type="subcellular location">
    <subcellularLocation>
        <location evidence="1">Membrane</location>
        <topology evidence="1">Multi-pass membrane protein</topology>
    </subcellularLocation>
</comment>